<dbReference type="InParanoid" id="A0A165EPZ8"/>
<dbReference type="AlphaFoldDB" id="A0A165EPZ8"/>
<protein>
    <recommendedName>
        <fullName evidence="2">Protein kinase domain-containing protein</fullName>
    </recommendedName>
</protein>
<feature type="compositionally biased region" description="Basic and acidic residues" evidence="1">
    <location>
        <begin position="459"/>
        <end position="475"/>
    </location>
</feature>
<feature type="domain" description="Protein kinase" evidence="2">
    <location>
        <begin position="663"/>
        <end position="825"/>
    </location>
</feature>
<dbReference type="EMBL" id="KV427619">
    <property type="protein sequence ID" value="KZT07522.1"/>
    <property type="molecule type" value="Genomic_DNA"/>
</dbReference>
<dbReference type="PANTHER" id="PTHR24345">
    <property type="entry name" value="SERINE/THREONINE-PROTEIN KINASE PLK"/>
    <property type="match status" value="1"/>
</dbReference>
<dbReference type="InterPro" id="IPR000719">
    <property type="entry name" value="Prot_kinase_dom"/>
</dbReference>
<organism evidence="3 4">
    <name type="scientific">Laetiporus sulphureus 93-53</name>
    <dbReference type="NCBI Taxonomy" id="1314785"/>
    <lineage>
        <taxon>Eukaryota</taxon>
        <taxon>Fungi</taxon>
        <taxon>Dikarya</taxon>
        <taxon>Basidiomycota</taxon>
        <taxon>Agaricomycotina</taxon>
        <taxon>Agaricomycetes</taxon>
        <taxon>Polyporales</taxon>
        <taxon>Laetiporus</taxon>
    </lineage>
</organism>
<dbReference type="Pfam" id="PF07714">
    <property type="entry name" value="PK_Tyr_Ser-Thr"/>
    <property type="match status" value="1"/>
</dbReference>
<proteinExistence type="predicted"/>
<feature type="compositionally biased region" description="Basic and acidic residues" evidence="1">
    <location>
        <begin position="508"/>
        <end position="538"/>
    </location>
</feature>
<dbReference type="OrthoDB" id="427969at2759"/>
<dbReference type="GO" id="GO:0004672">
    <property type="term" value="F:protein kinase activity"/>
    <property type="evidence" value="ECO:0007669"/>
    <property type="project" value="InterPro"/>
</dbReference>
<evidence type="ECO:0000259" key="2">
    <source>
        <dbReference type="PROSITE" id="PS50011"/>
    </source>
</evidence>
<sequence>MSSLSGGSSPLKAEEIIDSTFEKMAEIPKGGFALSPEHTHSRGTRSPTIYDRHLPAHMRIKKLGLDEGMLASFHEAILGLARSNDTFVRFLARDEEPSRSFIFIITRAVLTAFLFPLSNEADVVHAMAKLFDGLFTLISGMLCNSTYLEEGRFVPILDIVSSTRKAERVDAIVQFVAPGGTSEPLVPDKYRGLGPLLAIEYKNVLAGNPRVYLSMIAMIAVLARSGELFPWCSIDCDECEPYKFCHDHFATFLANRPMPQDSPSNVALPSEEQSRAAFQRVAEQIDMFDQVYCSGVKRKKKHSKNIGAKEGTEAIKVPPTAATKDIKLLAKLKSSIRDVCPSLGLTDQSLLDDAEAFVSSAWETYIQMWSRLVTHNGTYELLTSGVMSSVLQCHREEQVAVLSDMFLLASNAKAYLENLTGLFIMAIEDAVKRSSADGGEPWQDPFLTVAKGRQKKHRHDDSDTEKPKQKRRRDDTDSENEYSDSEGHDNDQKDADKKGDGGADEDSYGSRDDNDGRDNRHNQDGDYREQQKRTERQQAGKNCDQDDESASWKLNAFEGIDLAFYGDGLCSTGFTHLVPIHSVGTDEISASTSSSTYTGITHATDSDEAPVSFGAIEHQDSVKEVPEDRPTLLGIEPVQSPERQSGTASIGCAVLPLTPRAGIFLNKQTAVGRYSQVWGGHALVESLGGETIEVALKTAVDEPSGLKLRQELDAYKILHQHPGIGPRCFGLYEDSTGTTVLVLEYCGTALTDYDLDLTTREAIYHQVAELHKAGIVHEDLSPRNILLQENSAVRIVDFETFWSGHVCPGPRCFELKILRSKLELD</sequence>
<gene>
    <name evidence="3" type="ORF">LAESUDRAFT_758531</name>
</gene>
<dbReference type="PROSITE" id="PS00109">
    <property type="entry name" value="PROTEIN_KINASE_TYR"/>
    <property type="match status" value="1"/>
</dbReference>
<dbReference type="PROSITE" id="PS50011">
    <property type="entry name" value="PROTEIN_KINASE_DOM"/>
    <property type="match status" value="1"/>
</dbReference>
<feature type="compositionally biased region" description="Basic and acidic residues" evidence="1">
    <location>
        <begin position="485"/>
        <end position="501"/>
    </location>
</feature>
<dbReference type="STRING" id="1314785.A0A165EPZ8"/>
<evidence type="ECO:0000313" key="4">
    <source>
        <dbReference type="Proteomes" id="UP000076871"/>
    </source>
</evidence>
<dbReference type="InterPro" id="IPR001245">
    <property type="entry name" value="Ser-Thr/Tyr_kinase_cat_dom"/>
</dbReference>
<name>A0A165EPZ8_9APHY</name>
<dbReference type="Proteomes" id="UP000076871">
    <property type="component" value="Unassembled WGS sequence"/>
</dbReference>
<accession>A0A165EPZ8</accession>
<evidence type="ECO:0000256" key="1">
    <source>
        <dbReference type="SAM" id="MobiDB-lite"/>
    </source>
</evidence>
<dbReference type="GeneID" id="63829485"/>
<dbReference type="SUPFAM" id="SSF56112">
    <property type="entry name" value="Protein kinase-like (PK-like)"/>
    <property type="match status" value="1"/>
</dbReference>
<dbReference type="GO" id="GO:0005634">
    <property type="term" value="C:nucleus"/>
    <property type="evidence" value="ECO:0007669"/>
    <property type="project" value="TreeGrafter"/>
</dbReference>
<dbReference type="GO" id="GO:0005524">
    <property type="term" value="F:ATP binding"/>
    <property type="evidence" value="ECO:0007669"/>
    <property type="project" value="InterPro"/>
</dbReference>
<dbReference type="InterPro" id="IPR008266">
    <property type="entry name" value="Tyr_kinase_AS"/>
</dbReference>
<reference evidence="3 4" key="1">
    <citation type="journal article" date="2016" name="Mol. Biol. Evol.">
        <title>Comparative Genomics of Early-Diverging Mushroom-Forming Fungi Provides Insights into the Origins of Lignocellulose Decay Capabilities.</title>
        <authorList>
            <person name="Nagy L.G."/>
            <person name="Riley R."/>
            <person name="Tritt A."/>
            <person name="Adam C."/>
            <person name="Daum C."/>
            <person name="Floudas D."/>
            <person name="Sun H."/>
            <person name="Yadav J.S."/>
            <person name="Pangilinan J."/>
            <person name="Larsson K.H."/>
            <person name="Matsuura K."/>
            <person name="Barry K."/>
            <person name="Labutti K."/>
            <person name="Kuo R."/>
            <person name="Ohm R.A."/>
            <person name="Bhattacharya S.S."/>
            <person name="Shirouzu T."/>
            <person name="Yoshinaga Y."/>
            <person name="Martin F.M."/>
            <person name="Grigoriev I.V."/>
            <person name="Hibbett D.S."/>
        </authorList>
    </citation>
    <scope>NUCLEOTIDE SEQUENCE [LARGE SCALE GENOMIC DNA]</scope>
    <source>
        <strain evidence="3 4">93-53</strain>
    </source>
</reference>
<dbReference type="InterPro" id="IPR011009">
    <property type="entry name" value="Kinase-like_dom_sf"/>
</dbReference>
<keyword evidence="4" id="KW-1185">Reference proteome</keyword>
<dbReference type="RefSeq" id="XP_040765262.1">
    <property type="nucleotide sequence ID" value="XM_040912457.1"/>
</dbReference>
<evidence type="ECO:0000313" key="3">
    <source>
        <dbReference type="EMBL" id="KZT07522.1"/>
    </source>
</evidence>
<feature type="region of interest" description="Disordered" evidence="1">
    <location>
        <begin position="450"/>
        <end position="548"/>
    </location>
</feature>
<dbReference type="Gene3D" id="1.10.510.10">
    <property type="entry name" value="Transferase(Phosphotransferase) domain 1"/>
    <property type="match status" value="1"/>
</dbReference>